<dbReference type="AlphaFoldDB" id="A0ABD0Q6J1"/>
<protein>
    <submittedName>
        <fullName evidence="1">Uncharacterized protein</fullName>
    </submittedName>
</protein>
<evidence type="ECO:0000313" key="2">
    <source>
        <dbReference type="Proteomes" id="UP001529510"/>
    </source>
</evidence>
<sequence length="213" mass="24138">AVRASLPALPRCPVNGSDVGNGDRPVPLFFLTHQIQCSPGRKHTLWFLPSTVHISSSEEVDVENYEELVEVVTHAVAKLKLDWPAEKPAELPRSKLDECFMRSKPPPPRQGLQFFPDLHTEVSRSWGKPFSARVHSSATLHYSIVVGANRGSQAICLPARHNPLKPRLCPLSRCIPRRRWWAKGTCQRTMVVFQAYQVDLLKELDEGEEIQWM</sequence>
<name>A0ABD0Q6J1_CIRMR</name>
<evidence type="ECO:0000313" key="1">
    <source>
        <dbReference type="EMBL" id="KAL0181822.1"/>
    </source>
</evidence>
<accession>A0ABD0Q6J1</accession>
<feature type="non-terminal residue" evidence="1">
    <location>
        <position position="213"/>
    </location>
</feature>
<organism evidence="1 2">
    <name type="scientific">Cirrhinus mrigala</name>
    <name type="common">Mrigala</name>
    <dbReference type="NCBI Taxonomy" id="683832"/>
    <lineage>
        <taxon>Eukaryota</taxon>
        <taxon>Metazoa</taxon>
        <taxon>Chordata</taxon>
        <taxon>Craniata</taxon>
        <taxon>Vertebrata</taxon>
        <taxon>Euteleostomi</taxon>
        <taxon>Actinopterygii</taxon>
        <taxon>Neopterygii</taxon>
        <taxon>Teleostei</taxon>
        <taxon>Ostariophysi</taxon>
        <taxon>Cypriniformes</taxon>
        <taxon>Cyprinidae</taxon>
        <taxon>Labeoninae</taxon>
        <taxon>Labeonini</taxon>
        <taxon>Cirrhinus</taxon>
    </lineage>
</organism>
<proteinExistence type="predicted"/>
<feature type="non-terminal residue" evidence="1">
    <location>
        <position position="1"/>
    </location>
</feature>
<reference evidence="1 2" key="1">
    <citation type="submission" date="2024-05" db="EMBL/GenBank/DDBJ databases">
        <title>Genome sequencing and assembly of Indian major carp, Cirrhinus mrigala (Hamilton, 1822).</title>
        <authorList>
            <person name="Mohindra V."/>
            <person name="Chowdhury L.M."/>
            <person name="Lal K."/>
            <person name="Jena J.K."/>
        </authorList>
    </citation>
    <scope>NUCLEOTIDE SEQUENCE [LARGE SCALE GENOMIC DNA]</scope>
    <source>
        <strain evidence="1">CM1030</strain>
        <tissue evidence="1">Blood</tissue>
    </source>
</reference>
<keyword evidence="2" id="KW-1185">Reference proteome</keyword>
<dbReference type="EMBL" id="JAMKFB020000011">
    <property type="protein sequence ID" value="KAL0181822.1"/>
    <property type="molecule type" value="Genomic_DNA"/>
</dbReference>
<comment type="caution">
    <text evidence="1">The sequence shown here is derived from an EMBL/GenBank/DDBJ whole genome shotgun (WGS) entry which is preliminary data.</text>
</comment>
<dbReference type="Proteomes" id="UP001529510">
    <property type="component" value="Unassembled WGS sequence"/>
</dbReference>
<gene>
    <name evidence="1" type="ORF">M9458_024228</name>
</gene>